<sequence length="270" mass="28814">MTSSVRRLVAMFESPVAARTTTRAPEAISRTRVAALVHFYGASSTIASTAIEAIDAVRFAAFPNPHDPAAAAVEPIDPRWSIQVIDSARFAEFGYPHAVVTDPTPASASPSSTTTTPASAPPANAGADAAADECNFINDEPEAAIHEPEQTQPAQSAVAAGEEELHAPDLDDTKKAFAAEPVKLHVEVEQIVPPNEPGKNDRDPRAVPGKLPCITPRTCLPIYAAAPRSQGIKSRLFDFERNPAFNRQRMLAKQRRAAAAAPSKTPIWKL</sequence>
<evidence type="ECO:0000256" key="1">
    <source>
        <dbReference type="SAM" id="MobiDB-lite"/>
    </source>
</evidence>
<proteinExistence type="predicted"/>
<keyword evidence="3" id="KW-1185">Reference proteome</keyword>
<gene>
    <name evidence="2" type="ORF">PHYSODRAFT_343582</name>
</gene>
<feature type="region of interest" description="Disordered" evidence="1">
    <location>
        <begin position="102"/>
        <end position="129"/>
    </location>
</feature>
<name>G4YFL7_PHYSP</name>
<dbReference type="Proteomes" id="UP000002640">
    <property type="component" value="Unassembled WGS sequence"/>
</dbReference>
<organism evidence="2 3">
    <name type="scientific">Phytophthora sojae (strain P6497)</name>
    <name type="common">Soybean stem and root rot agent</name>
    <name type="synonym">Phytophthora megasperma f. sp. glycines</name>
    <dbReference type="NCBI Taxonomy" id="1094619"/>
    <lineage>
        <taxon>Eukaryota</taxon>
        <taxon>Sar</taxon>
        <taxon>Stramenopiles</taxon>
        <taxon>Oomycota</taxon>
        <taxon>Peronosporomycetes</taxon>
        <taxon>Peronosporales</taxon>
        <taxon>Peronosporaceae</taxon>
        <taxon>Phytophthora</taxon>
    </lineage>
</organism>
<protein>
    <submittedName>
        <fullName evidence="2">Uncharacterized protein</fullName>
    </submittedName>
</protein>
<evidence type="ECO:0000313" key="3">
    <source>
        <dbReference type="Proteomes" id="UP000002640"/>
    </source>
</evidence>
<dbReference type="EMBL" id="JH159151">
    <property type="protein sequence ID" value="EGZ27372.1"/>
    <property type="molecule type" value="Genomic_DNA"/>
</dbReference>
<reference evidence="2 3" key="1">
    <citation type="journal article" date="2006" name="Science">
        <title>Phytophthora genome sequences uncover evolutionary origins and mechanisms of pathogenesis.</title>
        <authorList>
            <person name="Tyler B.M."/>
            <person name="Tripathy S."/>
            <person name="Zhang X."/>
            <person name="Dehal P."/>
            <person name="Jiang R.H."/>
            <person name="Aerts A."/>
            <person name="Arredondo F.D."/>
            <person name="Baxter L."/>
            <person name="Bensasson D."/>
            <person name="Beynon J.L."/>
            <person name="Chapman J."/>
            <person name="Damasceno C.M."/>
            <person name="Dorrance A.E."/>
            <person name="Dou D."/>
            <person name="Dickerman A.W."/>
            <person name="Dubchak I.L."/>
            <person name="Garbelotto M."/>
            <person name="Gijzen M."/>
            <person name="Gordon S.G."/>
            <person name="Govers F."/>
            <person name="Grunwald N.J."/>
            <person name="Huang W."/>
            <person name="Ivors K.L."/>
            <person name="Jones R.W."/>
            <person name="Kamoun S."/>
            <person name="Krampis K."/>
            <person name="Lamour K.H."/>
            <person name="Lee M.K."/>
            <person name="McDonald W.H."/>
            <person name="Medina M."/>
            <person name="Meijer H.J."/>
            <person name="Nordberg E.K."/>
            <person name="Maclean D.J."/>
            <person name="Ospina-Giraldo M.D."/>
            <person name="Morris P.F."/>
            <person name="Phuntumart V."/>
            <person name="Putnam N.H."/>
            <person name="Rash S."/>
            <person name="Rose J.K."/>
            <person name="Sakihama Y."/>
            <person name="Salamov A.A."/>
            <person name="Savidor A."/>
            <person name="Scheuring C.F."/>
            <person name="Smith B.M."/>
            <person name="Sobral B.W."/>
            <person name="Terry A."/>
            <person name="Torto-Alalibo T.A."/>
            <person name="Win J."/>
            <person name="Xu Z."/>
            <person name="Zhang H."/>
            <person name="Grigoriev I.V."/>
            <person name="Rokhsar D.S."/>
            <person name="Boore J.L."/>
        </authorList>
    </citation>
    <scope>NUCLEOTIDE SEQUENCE [LARGE SCALE GENOMIC DNA]</scope>
    <source>
        <strain evidence="2 3">P6497</strain>
    </source>
</reference>
<evidence type="ECO:0000313" key="2">
    <source>
        <dbReference type="EMBL" id="EGZ27372.1"/>
    </source>
</evidence>
<dbReference type="AlphaFoldDB" id="G4YFL7"/>
<dbReference type="GeneID" id="20648563"/>
<dbReference type="InParanoid" id="G4YFL7"/>
<dbReference type="RefSeq" id="XP_009514647.1">
    <property type="nucleotide sequence ID" value="XM_009516352.1"/>
</dbReference>
<dbReference type="KEGG" id="psoj:PHYSODRAFT_343582"/>
<accession>G4YFL7</accession>